<feature type="transmembrane region" description="Helical" evidence="6">
    <location>
        <begin position="12"/>
        <end position="35"/>
    </location>
</feature>
<dbReference type="EMBL" id="JANEYG010000086">
    <property type="protein sequence ID" value="KAJ8913847.1"/>
    <property type="molecule type" value="Genomic_DNA"/>
</dbReference>
<evidence type="ECO:0000313" key="8">
    <source>
        <dbReference type="Proteomes" id="UP001159042"/>
    </source>
</evidence>
<organism evidence="7 8">
    <name type="scientific">Exocentrus adspersus</name>
    <dbReference type="NCBI Taxonomy" id="1586481"/>
    <lineage>
        <taxon>Eukaryota</taxon>
        <taxon>Metazoa</taxon>
        <taxon>Ecdysozoa</taxon>
        <taxon>Arthropoda</taxon>
        <taxon>Hexapoda</taxon>
        <taxon>Insecta</taxon>
        <taxon>Pterygota</taxon>
        <taxon>Neoptera</taxon>
        <taxon>Endopterygota</taxon>
        <taxon>Coleoptera</taxon>
        <taxon>Polyphaga</taxon>
        <taxon>Cucujiformia</taxon>
        <taxon>Chrysomeloidea</taxon>
        <taxon>Cerambycidae</taxon>
        <taxon>Lamiinae</taxon>
        <taxon>Acanthocinini</taxon>
        <taxon>Exocentrus</taxon>
    </lineage>
</organism>
<name>A0AAV8VHP3_9CUCU</name>
<evidence type="ECO:0000256" key="3">
    <source>
        <dbReference type="ARBA" id="ARBA00022989"/>
    </source>
</evidence>
<dbReference type="InterPro" id="IPR008952">
    <property type="entry name" value="Tetraspanin_EC2_sf"/>
</dbReference>
<evidence type="ECO:0008006" key="9">
    <source>
        <dbReference type="Google" id="ProtNLM"/>
    </source>
</evidence>
<dbReference type="PRINTS" id="PR00259">
    <property type="entry name" value="TMFOUR"/>
</dbReference>
<accession>A0AAV8VHP3</accession>
<dbReference type="PANTHER" id="PTHR19282">
    <property type="entry name" value="TETRASPANIN"/>
    <property type="match status" value="1"/>
</dbReference>
<comment type="subcellular location">
    <subcellularLocation>
        <location evidence="1">Membrane</location>
        <topology evidence="1">Multi-pass membrane protein</topology>
    </subcellularLocation>
</comment>
<comment type="caution">
    <text evidence="7">The sequence shown here is derived from an EMBL/GenBank/DDBJ whole genome shotgun (WGS) entry which is preliminary data.</text>
</comment>
<feature type="transmembrane region" description="Helical" evidence="6">
    <location>
        <begin position="55"/>
        <end position="76"/>
    </location>
</feature>
<gene>
    <name evidence="7" type="ORF">NQ315_003756</name>
</gene>
<feature type="transmembrane region" description="Helical" evidence="6">
    <location>
        <begin position="83"/>
        <end position="107"/>
    </location>
</feature>
<dbReference type="GO" id="GO:0005886">
    <property type="term" value="C:plasma membrane"/>
    <property type="evidence" value="ECO:0007669"/>
    <property type="project" value="TreeGrafter"/>
</dbReference>
<evidence type="ECO:0000256" key="1">
    <source>
        <dbReference type="ARBA" id="ARBA00004141"/>
    </source>
</evidence>
<dbReference type="InterPro" id="IPR018499">
    <property type="entry name" value="Tetraspanin/Peripherin"/>
</dbReference>
<feature type="compositionally biased region" description="Low complexity" evidence="5">
    <location>
        <begin position="195"/>
        <end position="247"/>
    </location>
</feature>
<dbReference type="PANTHER" id="PTHR19282:SF456">
    <property type="entry name" value="CD63 MOLECULE"/>
    <property type="match status" value="1"/>
</dbReference>
<evidence type="ECO:0000313" key="7">
    <source>
        <dbReference type="EMBL" id="KAJ8913847.1"/>
    </source>
</evidence>
<feature type="region of interest" description="Disordered" evidence="5">
    <location>
        <begin position="189"/>
        <end position="256"/>
    </location>
</feature>
<protein>
    <recommendedName>
        <fullName evidence="9">Tetraspanin</fullName>
    </recommendedName>
</protein>
<sequence length="336" mass="36695">MNMACSNRAIKHTMFVFNFIFVITGVAILAVGASVKAHYYPYDTFLDGSYFSLPNMLIATGSFIFFISFLGCYGAIKENWITLMAFSVLMAIIFIFELSVGIAGYVLRDKTSNYIETKLYDTITKYEADISISKMWDAVQQDFECCGVVNSTDWETPFKTKLLPISCCPQTKGIIGAFYCNSNAPPVTESTKIDTTPSTEATTVSTTEQTTLSTTEATTVSTTEQTTLSTTEATTVSTTEQTTLSTTKADPAMNNENTALKTPVSDVKDGVFDTPTYPPSTTDPYATGCKNAFGNFVKKHAVDIGAVGITLAFLQLIGIFLSFHLARQLKNGYYST</sequence>
<reference evidence="7 8" key="1">
    <citation type="journal article" date="2023" name="Insect Mol. Biol.">
        <title>Genome sequencing provides insights into the evolution of gene families encoding plant cell wall-degrading enzymes in longhorned beetles.</title>
        <authorList>
            <person name="Shin N.R."/>
            <person name="Okamura Y."/>
            <person name="Kirsch R."/>
            <person name="Pauchet Y."/>
        </authorList>
    </citation>
    <scope>NUCLEOTIDE SEQUENCE [LARGE SCALE GENOMIC DNA]</scope>
    <source>
        <strain evidence="7">EAD_L_NR</strain>
    </source>
</reference>
<dbReference type="Gene3D" id="1.10.1450.10">
    <property type="entry name" value="Tetraspanin"/>
    <property type="match status" value="1"/>
</dbReference>
<evidence type="ECO:0000256" key="4">
    <source>
        <dbReference type="ARBA" id="ARBA00023136"/>
    </source>
</evidence>
<proteinExistence type="predicted"/>
<dbReference type="Pfam" id="PF00335">
    <property type="entry name" value="Tetraspanin"/>
    <property type="match status" value="1"/>
</dbReference>
<dbReference type="SUPFAM" id="SSF48652">
    <property type="entry name" value="Tetraspanin"/>
    <property type="match status" value="1"/>
</dbReference>
<feature type="transmembrane region" description="Helical" evidence="6">
    <location>
        <begin position="304"/>
        <end position="326"/>
    </location>
</feature>
<evidence type="ECO:0000256" key="2">
    <source>
        <dbReference type="ARBA" id="ARBA00022692"/>
    </source>
</evidence>
<evidence type="ECO:0000256" key="6">
    <source>
        <dbReference type="SAM" id="Phobius"/>
    </source>
</evidence>
<dbReference type="AlphaFoldDB" id="A0AAV8VHP3"/>
<keyword evidence="3 6" id="KW-1133">Transmembrane helix</keyword>
<keyword evidence="8" id="KW-1185">Reference proteome</keyword>
<evidence type="ECO:0000256" key="5">
    <source>
        <dbReference type="SAM" id="MobiDB-lite"/>
    </source>
</evidence>
<keyword evidence="2 6" id="KW-0812">Transmembrane</keyword>
<keyword evidence="4 6" id="KW-0472">Membrane</keyword>
<dbReference type="Proteomes" id="UP001159042">
    <property type="component" value="Unassembled WGS sequence"/>
</dbReference>